<dbReference type="PANTHER" id="PTHR33116">
    <property type="entry name" value="REVERSE TRANSCRIPTASE ZINC-BINDING DOMAIN-CONTAINING PROTEIN-RELATED-RELATED"/>
    <property type="match status" value="1"/>
</dbReference>
<sequence>MVATDVYMEVVSFFCVAELPRSIMATSIVLLPKELLTDVKKTNRGGNVVIKLDMMKAHDKVSCDLRSSLKLIKRVLEEYSVASGQWINPQKSCFLTHPRFPSPRAVLIGQALGFPKRAFPIQYVGCLLYVGRRKNVYFADIYNAVVAHILSWKNQVLSAGGSVVLIKSVLSSMSNHLLAASPPPKGILVALEKLFANFLWGSSDFGTKFHWIRWEDLCRPQEEGVLVCAVLRRSTTHSRLNFGGNLDNSNRYEKSSC</sequence>
<dbReference type="Proteomes" id="UP001652660">
    <property type="component" value="Chromosome 6c"/>
</dbReference>
<reference evidence="2" key="2">
    <citation type="submission" date="2025-08" db="UniProtKB">
        <authorList>
            <consortium name="RefSeq"/>
        </authorList>
    </citation>
    <scope>IDENTIFICATION</scope>
    <source>
        <tissue evidence="2">Leaves</tissue>
    </source>
</reference>
<evidence type="ECO:0000313" key="1">
    <source>
        <dbReference type="Proteomes" id="UP001652660"/>
    </source>
</evidence>
<dbReference type="PANTHER" id="PTHR33116:SF84">
    <property type="entry name" value="RNA-DIRECTED DNA POLYMERASE"/>
    <property type="match status" value="1"/>
</dbReference>
<dbReference type="AlphaFoldDB" id="A0A6P6SP55"/>
<reference evidence="1" key="1">
    <citation type="journal article" date="2025" name="Foods">
        <title>Unveiling the Microbial Signatures of Arabica Coffee Cherries: Insights into Ripeness Specific Diversity, Functional Traits, and Implications for Quality and Safety.</title>
        <authorList>
            <consortium name="RefSeq"/>
            <person name="Tenea G.N."/>
            <person name="Cifuentes V."/>
            <person name="Reyes P."/>
            <person name="Cevallos-Vallejos M."/>
        </authorList>
    </citation>
    <scope>NUCLEOTIDE SEQUENCE [LARGE SCALE GENOMIC DNA]</scope>
</reference>
<name>A0A6P6SP55_COFAR</name>
<organism evidence="1 2">
    <name type="scientific">Coffea arabica</name>
    <name type="common">Arabian coffee</name>
    <dbReference type="NCBI Taxonomy" id="13443"/>
    <lineage>
        <taxon>Eukaryota</taxon>
        <taxon>Viridiplantae</taxon>
        <taxon>Streptophyta</taxon>
        <taxon>Embryophyta</taxon>
        <taxon>Tracheophyta</taxon>
        <taxon>Spermatophyta</taxon>
        <taxon>Magnoliopsida</taxon>
        <taxon>eudicotyledons</taxon>
        <taxon>Gunneridae</taxon>
        <taxon>Pentapetalae</taxon>
        <taxon>asterids</taxon>
        <taxon>lamiids</taxon>
        <taxon>Gentianales</taxon>
        <taxon>Rubiaceae</taxon>
        <taxon>Ixoroideae</taxon>
        <taxon>Gardenieae complex</taxon>
        <taxon>Bertiereae - Coffeeae clade</taxon>
        <taxon>Coffeeae</taxon>
        <taxon>Coffea</taxon>
    </lineage>
</organism>
<gene>
    <name evidence="2" type="primary">LOC113693344</name>
</gene>
<keyword evidence="1" id="KW-1185">Reference proteome</keyword>
<dbReference type="OrthoDB" id="1744944at2759"/>
<proteinExistence type="predicted"/>
<evidence type="ECO:0000313" key="2">
    <source>
        <dbReference type="RefSeq" id="XP_027067699.1"/>
    </source>
</evidence>
<accession>A0A6P6SP55</accession>
<protein>
    <submittedName>
        <fullName evidence="2">Uncharacterized protein</fullName>
    </submittedName>
</protein>
<dbReference type="RefSeq" id="XP_027067699.1">
    <property type="nucleotide sequence ID" value="XM_027211898.1"/>
</dbReference>
<dbReference type="GeneID" id="113693344"/>